<dbReference type="OrthoDB" id="3664at2759"/>
<reference evidence="2" key="1">
    <citation type="journal article" date="2015" name="PLoS Genet.">
        <title>Genome Sequence and Transcriptome Analyses of Chrysochromulina tobin: Metabolic Tools for Enhanced Algal Fitness in the Prominent Order Prymnesiales (Haptophyceae).</title>
        <authorList>
            <person name="Hovde B.T."/>
            <person name="Deodato C.R."/>
            <person name="Hunsperger H.M."/>
            <person name="Ryken S.A."/>
            <person name="Yost W."/>
            <person name="Jha R.K."/>
            <person name="Patterson J."/>
            <person name="Monnat R.J. Jr."/>
            <person name="Barlow S.B."/>
            <person name="Starkenburg S.R."/>
            <person name="Cattolico R.A."/>
        </authorList>
    </citation>
    <scope>NUCLEOTIDE SEQUENCE</scope>
    <source>
        <strain evidence="2">CCMP291</strain>
    </source>
</reference>
<evidence type="ECO:0000313" key="1">
    <source>
        <dbReference type="EMBL" id="KOO23660.1"/>
    </source>
</evidence>
<sequence>MHEALQGGGLRTMVHVSTNGTVFVNAARVPRWRRRPGTSAVERSVTLIEMSEGELGGLRAVASVEAAWLDPSGAVVERSVLYTTPVGAAASAPTAEKNDCQAASPV</sequence>
<dbReference type="AlphaFoldDB" id="A0A0M0JAZ7"/>
<dbReference type="Proteomes" id="UP000037460">
    <property type="component" value="Unassembled WGS sequence"/>
</dbReference>
<proteinExistence type="predicted"/>
<gene>
    <name evidence="1" type="ORF">Ctob_010916</name>
</gene>
<keyword evidence="2" id="KW-1185">Reference proteome</keyword>
<name>A0A0M0JAZ7_9EUKA</name>
<protein>
    <submittedName>
        <fullName evidence="1">Uncharacterized protein</fullName>
    </submittedName>
</protein>
<comment type="caution">
    <text evidence="1">The sequence shown here is derived from an EMBL/GenBank/DDBJ whole genome shotgun (WGS) entry which is preliminary data.</text>
</comment>
<evidence type="ECO:0000313" key="2">
    <source>
        <dbReference type="Proteomes" id="UP000037460"/>
    </source>
</evidence>
<dbReference type="EMBL" id="JWZX01003170">
    <property type="protein sequence ID" value="KOO23660.1"/>
    <property type="molecule type" value="Genomic_DNA"/>
</dbReference>
<accession>A0A0M0JAZ7</accession>
<organism evidence="1 2">
    <name type="scientific">Chrysochromulina tobinii</name>
    <dbReference type="NCBI Taxonomy" id="1460289"/>
    <lineage>
        <taxon>Eukaryota</taxon>
        <taxon>Haptista</taxon>
        <taxon>Haptophyta</taxon>
        <taxon>Prymnesiophyceae</taxon>
        <taxon>Prymnesiales</taxon>
        <taxon>Chrysochromulinaceae</taxon>
        <taxon>Chrysochromulina</taxon>
    </lineage>
</organism>